<organism evidence="1">
    <name type="scientific">marine sediment metagenome</name>
    <dbReference type="NCBI Taxonomy" id="412755"/>
    <lineage>
        <taxon>unclassified sequences</taxon>
        <taxon>metagenomes</taxon>
        <taxon>ecological metagenomes</taxon>
    </lineage>
</organism>
<protein>
    <submittedName>
        <fullName evidence="1">Uncharacterized protein</fullName>
    </submittedName>
</protein>
<comment type="caution">
    <text evidence="1">The sequence shown here is derived from an EMBL/GenBank/DDBJ whole genome shotgun (WGS) entry which is preliminary data.</text>
</comment>
<dbReference type="EMBL" id="LAZR01000138">
    <property type="protein sequence ID" value="KKN87432.1"/>
    <property type="molecule type" value="Genomic_DNA"/>
</dbReference>
<evidence type="ECO:0000313" key="1">
    <source>
        <dbReference type="EMBL" id="KKN87432.1"/>
    </source>
</evidence>
<accession>A0A0F9UJA1</accession>
<name>A0A0F9UJA1_9ZZZZ</name>
<sequence>MAAYYQDVADAREIKLEMQVVVSGGRGQDCEFVFTDPADLIPELEQSWSGSKQARYAGRLRAVRQQMAQAQRRHQRRSG</sequence>
<gene>
    <name evidence="1" type="ORF">LCGC14_0258870</name>
</gene>
<reference evidence="1" key="1">
    <citation type="journal article" date="2015" name="Nature">
        <title>Complex archaea that bridge the gap between prokaryotes and eukaryotes.</title>
        <authorList>
            <person name="Spang A."/>
            <person name="Saw J.H."/>
            <person name="Jorgensen S.L."/>
            <person name="Zaremba-Niedzwiedzka K."/>
            <person name="Martijn J."/>
            <person name="Lind A.E."/>
            <person name="van Eijk R."/>
            <person name="Schleper C."/>
            <person name="Guy L."/>
            <person name="Ettema T.J."/>
        </authorList>
    </citation>
    <scope>NUCLEOTIDE SEQUENCE</scope>
</reference>
<proteinExistence type="predicted"/>
<dbReference type="AlphaFoldDB" id="A0A0F9UJA1"/>